<accession>A0A7K4BZJ7</accession>
<evidence type="ECO:0000259" key="9">
    <source>
        <dbReference type="Pfam" id="PF04412"/>
    </source>
</evidence>
<proteinExistence type="inferred from homology"/>
<keyword evidence="1" id="KW-0408">Iron</keyword>
<evidence type="ECO:0000256" key="5">
    <source>
        <dbReference type="ARBA" id="ARBA00046333"/>
    </source>
</evidence>
<dbReference type="PANTHER" id="PTHR36577">
    <property type="entry name" value="DUF521 DOMAIN PROTEIN (AFU_ORTHOLOGUE AFUA_6G00490)"/>
    <property type="match status" value="1"/>
</dbReference>
<protein>
    <recommendedName>
        <fullName evidence="8">Phosphomevalonate dehydratase large subunit</fullName>
        <ecNumber evidence="7">4.2.1.182</ecNumber>
    </recommendedName>
</protein>
<dbReference type="AlphaFoldDB" id="A0A7K4BZJ7"/>
<reference evidence="10 11" key="1">
    <citation type="journal article" date="2020" name="Biotechnol. Biofuels">
        <title>New insights from the biogas microbiome by comprehensive genome-resolved metagenomics of nearly 1600 species originating from multiple anaerobic digesters.</title>
        <authorList>
            <person name="Campanaro S."/>
            <person name="Treu L."/>
            <person name="Rodriguez-R L.M."/>
            <person name="Kovalovszki A."/>
            <person name="Ziels R.M."/>
            <person name="Maus I."/>
            <person name="Zhu X."/>
            <person name="Kougias P.G."/>
            <person name="Basile A."/>
            <person name="Luo G."/>
            <person name="Schluter A."/>
            <person name="Konstantinidis K.T."/>
            <person name="Angelidaki I."/>
        </authorList>
    </citation>
    <scope>NUCLEOTIDE SEQUENCE [LARGE SCALE GENOMIC DNA]</scope>
    <source>
        <strain evidence="10">AS22ysBPME_79</strain>
    </source>
</reference>
<sequence length="391" mass="42229">MHLTEQEKEMLNGAKGNAVKKSMEILVALGEIYGAKKLIDVTSVQIAGVSYDNLGDAGLEFLSEMAKDGKTKVLTTLNPAGMDMENYATLGISEEFAIKQKLVIEAFTKMGVIPTCTCTPYLIGNNPHYGENIAWSESSAVAYANSVLGAKTNREGGPSALASALTGKTPEYGMHLDENRNAKIKIKVECEIKGTHEFGALGKVIGEKVKSKPTYIAGIKKATIEELKSFSASIATYGGAAIFHMEGITPNKTPIPNEEIIITKNEIEKAIKEMRMDDCEIDFISVGCPHASINEIAKLAELLTGKKVTKEFWITTARPTKKIADSAGYTKIIENAGAKFAADTCCVVAPIKGRFKCLATDSAKGCYYAYSKNQSKTKILPLEKLVEEACE</sequence>
<dbReference type="PANTHER" id="PTHR36577:SF3">
    <property type="entry name" value="DUF521 DOMAIN PROTEIN (AFU_ORTHOLOGUE AFUA_6G00490)"/>
    <property type="match status" value="1"/>
</dbReference>
<feature type="domain" description="Phosphomevalonate dehydratase large subunit-like" evidence="9">
    <location>
        <begin position="1"/>
        <end position="387"/>
    </location>
</feature>
<evidence type="ECO:0000256" key="4">
    <source>
        <dbReference type="ARBA" id="ARBA00045299"/>
    </source>
</evidence>
<evidence type="ECO:0000256" key="3">
    <source>
        <dbReference type="ARBA" id="ARBA00045120"/>
    </source>
</evidence>
<evidence type="ECO:0000256" key="6">
    <source>
        <dbReference type="ARBA" id="ARBA00046520"/>
    </source>
</evidence>
<evidence type="ECO:0000256" key="8">
    <source>
        <dbReference type="ARBA" id="ARBA00047196"/>
    </source>
</evidence>
<evidence type="ECO:0000256" key="1">
    <source>
        <dbReference type="ARBA" id="ARBA00023004"/>
    </source>
</evidence>
<dbReference type="InterPro" id="IPR007506">
    <property type="entry name" value="PMDh-L-like_dom"/>
</dbReference>
<name>A0A7K4BZJ7_9ARCH</name>
<comment type="subunit">
    <text evidence="6">Heterodimer composed of a large subunit (PMDh-L) and a small subunit (PMDh-S).</text>
</comment>
<comment type="function">
    <text evidence="4">Component of a hydro-lyase that catalyzes the dehydration of mevalonate 5-phosphate (MVA5P) to form trans-anhydromevalonate 5-phosphate (tAHMP). Involved in the archaeal mevalonate (MVA) pathway, which provides fundamental precursors for isoprenoid biosynthesis, such as isopentenyl diphosphate (IPP) and dimethylallyl diphosphate (DMAPP).</text>
</comment>
<dbReference type="CDD" id="cd01355">
    <property type="entry name" value="AcnX"/>
    <property type="match status" value="1"/>
</dbReference>
<dbReference type="EC" id="4.2.1.182" evidence="7"/>
<gene>
    <name evidence="10" type="ORF">GX950_02440</name>
</gene>
<comment type="caution">
    <text evidence="10">The sequence shown here is derived from an EMBL/GenBank/DDBJ whole genome shotgun (WGS) entry which is preliminary data.</text>
</comment>
<dbReference type="GO" id="GO:0016829">
    <property type="term" value="F:lyase activity"/>
    <property type="evidence" value="ECO:0007669"/>
    <property type="project" value="UniProtKB-KW"/>
</dbReference>
<evidence type="ECO:0000313" key="11">
    <source>
        <dbReference type="Proteomes" id="UP000526302"/>
    </source>
</evidence>
<dbReference type="Pfam" id="PF04412">
    <property type="entry name" value="AcnX"/>
    <property type="match status" value="1"/>
</dbReference>
<evidence type="ECO:0000256" key="7">
    <source>
        <dbReference type="ARBA" id="ARBA00047176"/>
    </source>
</evidence>
<evidence type="ECO:0000313" key="10">
    <source>
        <dbReference type="EMBL" id="NMA44647.1"/>
    </source>
</evidence>
<comment type="similarity">
    <text evidence="5">Belongs to the AcnX type II large subunit family.</text>
</comment>
<comment type="catalytic activity">
    <reaction evidence="3">
        <text>(R)-5-phosphomevalonate = (2E)-3-methyl-5-phosphooxypent-2-enoate + H2O</text>
        <dbReference type="Rhea" id="RHEA:78975"/>
        <dbReference type="ChEBI" id="CHEBI:15377"/>
        <dbReference type="ChEBI" id="CHEBI:58146"/>
        <dbReference type="ChEBI" id="CHEBI:229665"/>
        <dbReference type="EC" id="4.2.1.182"/>
    </reaction>
    <physiologicalReaction direction="left-to-right" evidence="3">
        <dbReference type="Rhea" id="RHEA:78976"/>
    </physiologicalReaction>
</comment>
<keyword evidence="2" id="KW-0456">Lyase</keyword>
<dbReference type="Proteomes" id="UP000526302">
    <property type="component" value="Unassembled WGS sequence"/>
</dbReference>
<organism evidence="10 11">
    <name type="scientific">Candidatus Iainarchaeum sp</name>
    <dbReference type="NCBI Taxonomy" id="3101447"/>
    <lineage>
        <taxon>Archaea</taxon>
        <taxon>Candidatus Iainarchaeota</taxon>
        <taxon>Candidatus Iainarchaeia</taxon>
        <taxon>Candidatus Iainarchaeales</taxon>
        <taxon>Candidatus Iainarchaeaceae</taxon>
        <taxon>Candidatus Iainarchaeum</taxon>
    </lineage>
</organism>
<dbReference type="EMBL" id="JAAZKV010000018">
    <property type="protein sequence ID" value="NMA44647.1"/>
    <property type="molecule type" value="Genomic_DNA"/>
</dbReference>
<evidence type="ECO:0000256" key="2">
    <source>
        <dbReference type="ARBA" id="ARBA00023239"/>
    </source>
</evidence>